<keyword evidence="3" id="KW-1185">Reference proteome</keyword>
<organism evidence="2 3">
    <name type="scientific">Cinchona calisaya</name>
    <dbReference type="NCBI Taxonomy" id="153742"/>
    <lineage>
        <taxon>Eukaryota</taxon>
        <taxon>Viridiplantae</taxon>
        <taxon>Streptophyta</taxon>
        <taxon>Embryophyta</taxon>
        <taxon>Tracheophyta</taxon>
        <taxon>Spermatophyta</taxon>
        <taxon>Magnoliopsida</taxon>
        <taxon>eudicotyledons</taxon>
        <taxon>Gunneridae</taxon>
        <taxon>Pentapetalae</taxon>
        <taxon>asterids</taxon>
        <taxon>lamiids</taxon>
        <taxon>Gentianales</taxon>
        <taxon>Rubiaceae</taxon>
        <taxon>Cinchonoideae</taxon>
        <taxon>Cinchoneae</taxon>
        <taxon>Cinchona</taxon>
    </lineage>
</organism>
<accession>A0ABD3AC42</accession>
<gene>
    <name evidence="2" type="ORF">ACH5RR_008663</name>
</gene>
<evidence type="ECO:0000313" key="3">
    <source>
        <dbReference type="Proteomes" id="UP001630127"/>
    </source>
</evidence>
<feature type="region of interest" description="Disordered" evidence="1">
    <location>
        <begin position="1"/>
        <end position="27"/>
    </location>
</feature>
<dbReference type="EMBL" id="JBJUIK010000004">
    <property type="protein sequence ID" value="KAL3529341.1"/>
    <property type="molecule type" value="Genomic_DNA"/>
</dbReference>
<protein>
    <submittedName>
        <fullName evidence="2">Uncharacterized protein</fullName>
    </submittedName>
</protein>
<proteinExistence type="predicted"/>
<sequence>MIWSSSKHGYHKCGSPERSLHKSSTQGSYSSNLEWKIANRSEHQCTPQPNLTKMKKLIVLMKNTIEFSLDISILPNLVLVIQSFNVHPKFSKWVKVKKS</sequence>
<name>A0ABD3AC42_9GENT</name>
<dbReference type="Proteomes" id="UP001630127">
    <property type="component" value="Unassembled WGS sequence"/>
</dbReference>
<evidence type="ECO:0000313" key="2">
    <source>
        <dbReference type="EMBL" id="KAL3529341.1"/>
    </source>
</evidence>
<comment type="caution">
    <text evidence="2">The sequence shown here is derived from an EMBL/GenBank/DDBJ whole genome shotgun (WGS) entry which is preliminary data.</text>
</comment>
<evidence type="ECO:0000256" key="1">
    <source>
        <dbReference type="SAM" id="MobiDB-lite"/>
    </source>
</evidence>
<dbReference type="AlphaFoldDB" id="A0ABD3AC42"/>
<reference evidence="2 3" key="1">
    <citation type="submission" date="2024-11" db="EMBL/GenBank/DDBJ databases">
        <title>A near-complete genome assembly of Cinchona calisaya.</title>
        <authorList>
            <person name="Lian D.C."/>
            <person name="Zhao X.W."/>
            <person name="Wei L."/>
        </authorList>
    </citation>
    <scope>NUCLEOTIDE SEQUENCE [LARGE SCALE GENOMIC DNA]</scope>
    <source>
        <tissue evidence="2">Nenye</tissue>
    </source>
</reference>